<proteinExistence type="predicted"/>
<evidence type="ECO:0000313" key="3">
    <source>
        <dbReference type="RefSeq" id="XP_022145831.1"/>
    </source>
</evidence>
<gene>
    <name evidence="3" type="primary">LOC111015193</name>
</gene>
<organism evidence="2 3">
    <name type="scientific">Momordica charantia</name>
    <name type="common">Bitter gourd</name>
    <name type="synonym">Balsam pear</name>
    <dbReference type="NCBI Taxonomy" id="3673"/>
    <lineage>
        <taxon>Eukaryota</taxon>
        <taxon>Viridiplantae</taxon>
        <taxon>Streptophyta</taxon>
        <taxon>Embryophyta</taxon>
        <taxon>Tracheophyta</taxon>
        <taxon>Spermatophyta</taxon>
        <taxon>Magnoliopsida</taxon>
        <taxon>eudicotyledons</taxon>
        <taxon>Gunneridae</taxon>
        <taxon>Pentapetalae</taxon>
        <taxon>rosids</taxon>
        <taxon>fabids</taxon>
        <taxon>Cucurbitales</taxon>
        <taxon>Cucurbitaceae</taxon>
        <taxon>Momordiceae</taxon>
        <taxon>Momordica</taxon>
    </lineage>
</organism>
<evidence type="ECO:0000313" key="2">
    <source>
        <dbReference type="Proteomes" id="UP000504603"/>
    </source>
</evidence>
<evidence type="ECO:0000259" key="1">
    <source>
        <dbReference type="Pfam" id="PF03732"/>
    </source>
</evidence>
<reference evidence="3" key="1">
    <citation type="submission" date="2025-08" db="UniProtKB">
        <authorList>
            <consortium name="RefSeq"/>
        </authorList>
    </citation>
    <scope>IDENTIFICATION</scope>
    <source>
        <strain evidence="3">OHB3-1</strain>
    </source>
</reference>
<dbReference type="Proteomes" id="UP000504603">
    <property type="component" value="Unplaced"/>
</dbReference>
<feature type="domain" description="Retrotransposon gag" evidence="1">
    <location>
        <begin position="77"/>
        <end position="168"/>
    </location>
</feature>
<keyword evidence="2" id="KW-1185">Reference proteome</keyword>
<accession>A0A6J1CXK1</accession>
<dbReference type="PANTHER" id="PTHR33223">
    <property type="entry name" value="CCHC-TYPE DOMAIN-CONTAINING PROTEIN"/>
    <property type="match status" value="1"/>
</dbReference>
<protein>
    <submittedName>
        <fullName evidence="3">Uncharacterized protein LOC111015193</fullName>
    </submittedName>
</protein>
<sequence length="372" mass="42736">MRYYATTTLENLNASIKNPIPDDSQFEFKSMMLQMRNTIGQFAIPKHEDPHSHLKSFIQVANDFRLPGISDDALRLKLFPFSLSGQATAWLNAFPPDSTNLWGTMVDKFLTKYFPPTKNADVREEIISFRQRKNEAVDEAWERFKELMRSCPNLGIPACVQIEHFYRGCDIPTKMMLNTVANGKLTFKTYNEIVTILDQLTEHNDLWYSERSRIQPKTIDQAGVFNLDAMSSMQSQLDTLTQMMKNMQGYNPAPTPASTTNTKLALVYHMIESICYYCGDSHNSENCLSNPASLCYIAKGNQMNFNPYSNTYNPGWRHHPNFHGVGNGVSTMRVKFKTNNIRPITLLESLLYLYLHSNIINRIMHHSQRSFV</sequence>
<dbReference type="AlphaFoldDB" id="A0A6J1CXK1"/>
<dbReference type="KEGG" id="mcha:111015193"/>
<dbReference type="InterPro" id="IPR005162">
    <property type="entry name" value="Retrotrans_gag_dom"/>
</dbReference>
<dbReference type="GeneID" id="111015193"/>
<dbReference type="PANTHER" id="PTHR33223:SF6">
    <property type="entry name" value="CCHC-TYPE DOMAIN-CONTAINING PROTEIN"/>
    <property type="match status" value="1"/>
</dbReference>
<dbReference type="OrthoDB" id="1305902at2759"/>
<dbReference type="Pfam" id="PF03732">
    <property type="entry name" value="Retrotrans_gag"/>
    <property type="match status" value="1"/>
</dbReference>
<dbReference type="RefSeq" id="XP_022145831.1">
    <property type="nucleotide sequence ID" value="XM_022290139.1"/>
</dbReference>
<name>A0A6J1CXK1_MOMCH</name>